<sequence>MTLDEKILENLTTKNLKRIYDEYADKKRDYLCIPNKDKRIMGEDGISIRVYDKIFYYENNFTPIMKRIKSRKYLFKPFREIEISKDKSLTVSEAKKKDKIRILSIANVKDTVVQQLIYDSIKNYTEEKFQKVDQISFAYREGKSAPSAVRKIEKYIEKGYMYILNIDLSKFFDTIDHKILIDDLYSFFCKENKILLSILKNFIYSYRITPENLNKARYKGKKMFPKYKLFHNVKVKREKREKGIPQGGILSGLLANIYLYDFDLWMIKTLNEKYDLKYIRYADDFLVLLKNSKNIETIFNEIKEKLLSKNLIVHPLGEKSQIINLNKKMVNYVGFEIQKNKTRVKKENIEAFKTKIKKIFSEIKKSKEYKEKKVADVQNRLITKINFKILGNRAYYEICEKCGKMVDYRSWIGYFGNITDVNQLKVLDNWIYNYLKYFMYKNFKIRIKKREIYFKKNVNYEENNYKLRSLEWEYYYYRRSLQRKVEFCKCTPKEKYDYEQY</sequence>
<accession>S2KXS1</accession>
<dbReference type="Pfam" id="PF00078">
    <property type="entry name" value="RVT_1"/>
    <property type="match status" value="1"/>
</dbReference>
<dbReference type="EMBL" id="AGWJ02000021">
    <property type="protein sequence ID" value="EPC09074.1"/>
    <property type="molecule type" value="Genomic_DNA"/>
</dbReference>
<dbReference type="PROSITE" id="PS50878">
    <property type="entry name" value="RT_POL"/>
    <property type="match status" value="1"/>
</dbReference>
<dbReference type="PANTHER" id="PTHR34047:SF8">
    <property type="entry name" value="PROTEIN YKFC"/>
    <property type="match status" value="1"/>
</dbReference>
<proteinExistence type="predicted"/>
<name>S2KXS1_9FUSO</name>
<protein>
    <recommendedName>
        <fullName evidence="1">Reverse transcriptase domain-containing protein</fullName>
    </recommendedName>
</protein>
<organism evidence="2 3">
    <name type="scientific">Fusobacterium ulcerans 12-1B</name>
    <dbReference type="NCBI Taxonomy" id="457404"/>
    <lineage>
        <taxon>Bacteria</taxon>
        <taxon>Fusobacteriati</taxon>
        <taxon>Fusobacteriota</taxon>
        <taxon>Fusobacteriia</taxon>
        <taxon>Fusobacteriales</taxon>
        <taxon>Fusobacteriaceae</taxon>
        <taxon>Fusobacterium</taxon>
    </lineage>
</organism>
<reference evidence="2 3" key="1">
    <citation type="submission" date="2012-07" db="EMBL/GenBank/DDBJ databases">
        <title>The Genome Sequence of Fusobacterium ulcerans 12_1B.</title>
        <authorList>
            <consortium name="The Broad Institute Genome Sequencing Platform"/>
            <person name="Earl A."/>
            <person name="Ward D."/>
            <person name="Feldgarden M."/>
            <person name="Gevers D."/>
            <person name="Strauss J."/>
            <person name="Ambrose C.E."/>
            <person name="Allen-Vercoe E."/>
            <person name="Walker B."/>
            <person name="Young S.K."/>
            <person name="Zeng Q."/>
            <person name="Gargeya S."/>
            <person name="Fitzgerald M."/>
            <person name="Haas B."/>
            <person name="Abouelleil A."/>
            <person name="Alvarado L."/>
            <person name="Arachchi H.M."/>
            <person name="Berlin A.M."/>
            <person name="Chapman S.B."/>
            <person name="Goldberg J."/>
            <person name="Griggs A."/>
            <person name="Gujja S."/>
            <person name="Hansen M."/>
            <person name="Howarth C."/>
            <person name="Imamovic A."/>
            <person name="Larimer J."/>
            <person name="McCowen C."/>
            <person name="Montmayeur A."/>
            <person name="Murphy C."/>
            <person name="Neiman D."/>
            <person name="Pearson M."/>
            <person name="Priest M."/>
            <person name="Roberts A."/>
            <person name="Saif S."/>
            <person name="Shea T."/>
            <person name="Sisk P."/>
            <person name="Sykes S."/>
            <person name="Wortman J."/>
            <person name="Nusbaum C."/>
            <person name="Birren B."/>
        </authorList>
    </citation>
    <scope>NUCLEOTIDE SEQUENCE [LARGE SCALE GENOMIC DNA]</scope>
    <source>
        <strain evidence="2 3">12_1B</strain>
    </source>
</reference>
<gene>
    <name evidence="2" type="ORF">HMPREF0402_04217</name>
</gene>
<keyword evidence="3" id="KW-1185">Reference proteome</keyword>
<dbReference type="HOGENOM" id="CLU_013584_2_1_0"/>
<dbReference type="InterPro" id="IPR043502">
    <property type="entry name" value="DNA/RNA_pol_sf"/>
</dbReference>
<dbReference type="Proteomes" id="UP000003233">
    <property type="component" value="Unassembled WGS sequence"/>
</dbReference>
<dbReference type="AlphaFoldDB" id="S2KXS1"/>
<dbReference type="CDD" id="cd01651">
    <property type="entry name" value="RT_G2_intron"/>
    <property type="match status" value="1"/>
</dbReference>
<feature type="domain" description="Reverse transcriptase" evidence="1">
    <location>
        <begin position="64"/>
        <end position="337"/>
    </location>
</feature>
<comment type="caution">
    <text evidence="2">The sequence shown here is derived from an EMBL/GenBank/DDBJ whole genome shotgun (WGS) entry which is preliminary data.</text>
</comment>
<dbReference type="SUPFAM" id="SSF56672">
    <property type="entry name" value="DNA/RNA polymerases"/>
    <property type="match status" value="1"/>
</dbReference>
<dbReference type="InterPro" id="IPR051083">
    <property type="entry name" value="GrpII_Intron_Splice-Mob/Def"/>
</dbReference>
<evidence type="ECO:0000259" key="1">
    <source>
        <dbReference type="PROSITE" id="PS50878"/>
    </source>
</evidence>
<dbReference type="InterPro" id="IPR000477">
    <property type="entry name" value="RT_dom"/>
</dbReference>
<dbReference type="PANTHER" id="PTHR34047">
    <property type="entry name" value="NUCLEAR INTRON MATURASE 1, MITOCHONDRIAL-RELATED"/>
    <property type="match status" value="1"/>
</dbReference>
<evidence type="ECO:0000313" key="3">
    <source>
        <dbReference type="Proteomes" id="UP000003233"/>
    </source>
</evidence>
<evidence type="ECO:0000313" key="2">
    <source>
        <dbReference type="EMBL" id="EPC09074.1"/>
    </source>
</evidence>
<dbReference type="PATRIC" id="fig|457404.5.peg.2280"/>
<dbReference type="RefSeq" id="WP_016361857.1">
    <property type="nucleotide sequence ID" value="NZ_KE161008.1"/>
</dbReference>